<organism evidence="2 3">
    <name type="scientific">Tigriopus californicus</name>
    <name type="common">Marine copepod</name>
    <dbReference type="NCBI Taxonomy" id="6832"/>
    <lineage>
        <taxon>Eukaryota</taxon>
        <taxon>Metazoa</taxon>
        <taxon>Ecdysozoa</taxon>
        <taxon>Arthropoda</taxon>
        <taxon>Crustacea</taxon>
        <taxon>Multicrustacea</taxon>
        <taxon>Hexanauplia</taxon>
        <taxon>Copepoda</taxon>
        <taxon>Harpacticoida</taxon>
        <taxon>Harpacticidae</taxon>
        <taxon>Tigriopus</taxon>
    </lineage>
</organism>
<protein>
    <submittedName>
        <fullName evidence="2">Uncharacterized protein</fullName>
    </submittedName>
</protein>
<evidence type="ECO:0000313" key="3">
    <source>
        <dbReference type="Proteomes" id="UP000318571"/>
    </source>
</evidence>
<comment type="caution">
    <text evidence="2">The sequence shown here is derived from an EMBL/GenBank/DDBJ whole genome shotgun (WGS) entry which is preliminary data.</text>
</comment>
<feature type="signal peptide" evidence="1">
    <location>
        <begin position="1"/>
        <end position="24"/>
    </location>
</feature>
<name>A0A553PQM6_TIGCA</name>
<evidence type="ECO:0000313" key="2">
    <source>
        <dbReference type="EMBL" id="TRY79966.1"/>
    </source>
</evidence>
<dbReference type="AlphaFoldDB" id="A0A553PQM6"/>
<accession>A0A553PQM6</accession>
<gene>
    <name evidence="2" type="ORF">TCAL_16012</name>
</gene>
<dbReference type="Proteomes" id="UP000318571">
    <property type="component" value="Chromosome 6"/>
</dbReference>
<proteinExistence type="predicted"/>
<evidence type="ECO:0000256" key="1">
    <source>
        <dbReference type="SAM" id="SignalP"/>
    </source>
</evidence>
<feature type="chain" id="PRO_5021947290" evidence="1">
    <location>
        <begin position="25"/>
        <end position="123"/>
    </location>
</feature>
<keyword evidence="3" id="KW-1185">Reference proteome</keyword>
<sequence>MHQPTKLLILGLLGLIFISTMVHAYPRTRTSKYDRQASGRLANIIRNEKPACERNVPCGWALYHTRSSSALRPIYEYTKNTYCHCNLSSKCVYKENRSEMRAFVFYCREDDNNEMYQFPDHTT</sequence>
<reference evidence="2 3" key="1">
    <citation type="journal article" date="2018" name="Nat. Ecol. Evol.">
        <title>Genomic signatures of mitonuclear coevolution across populations of Tigriopus californicus.</title>
        <authorList>
            <person name="Barreto F.S."/>
            <person name="Watson E.T."/>
            <person name="Lima T.G."/>
            <person name="Willett C.S."/>
            <person name="Edmands S."/>
            <person name="Li W."/>
            <person name="Burton R.S."/>
        </authorList>
    </citation>
    <scope>NUCLEOTIDE SEQUENCE [LARGE SCALE GENOMIC DNA]</scope>
    <source>
        <strain evidence="2 3">San Diego</strain>
    </source>
</reference>
<dbReference type="EMBL" id="VCGU01000002">
    <property type="protein sequence ID" value="TRY79966.1"/>
    <property type="molecule type" value="Genomic_DNA"/>
</dbReference>
<keyword evidence="1" id="KW-0732">Signal</keyword>